<evidence type="ECO:0000313" key="1">
    <source>
        <dbReference type="EMBL" id="SPE18511.1"/>
    </source>
</evidence>
<dbReference type="Pfam" id="PF13618">
    <property type="entry name" value="Gluconate_2-dh3"/>
    <property type="match status" value="1"/>
</dbReference>
<reference evidence="2" key="1">
    <citation type="submission" date="2018-02" db="EMBL/GenBank/DDBJ databases">
        <authorList>
            <person name="Hausmann B."/>
        </authorList>
    </citation>
    <scope>NUCLEOTIDE SEQUENCE [LARGE SCALE GENOMIC DNA]</scope>
    <source>
        <strain evidence="2">Peat soil MAG SbA5</strain>
    </source>
</reference>
<dbReference type="AlphaFoldDB" id="A0A2N9L5K8"/>
<name>A0A2N9L5K8_9BACT</name>
<gene>
    <name evidence="1" type="ORF">SBA5_1550002</name>
</gene>
<organism evidence="1 2">
    <name type="scientific">Candidatus Sulfuritelmatomonas gaucii</name>
    <dbReference type="NCBI Taxonomy" id="2043161"/>
    <lineage>
        <taxon>Bacteria</taxon>
        <taxon>Pseudomonadati</taxon>
        <taxon>Acidobacteriota</taxon>
        <taxon>Terriglobia</taxon>
        <taxon>Terriglobales</taxon>
        <taxon>Acidobacteriaceae</taxon>
        <taxon>Candidatus Sulfuritelmatomonas</taxon>
    </lineage>
</organism>
<accession>A0A2N9L5K8</accession>
<dbReference type="EMBL" id="OKRB01000063">
    <property type="protein sequence ID" value="SPE18511.1"/>
    <property type="molecule type" value="Genomic_DNA"/>
</dbReference>
<dbReference type="InterPro" id="IPR027056">
    <property type="entry name" value="Gluconate_2DH_su3"/>
</dbReference>
<protein>
    <recommendedName>
        <fullName evidence="3">Gluconate 2-dehydrogenase subunit 3 family protein</fullName>
    </recommendedName>
</protein>
<dbReference type="Proteomes" id="UP000239735">
    <property type="component" value="Unassembled WGS sequence"/>
</dbReference>
<dbReference type="OrthoDB" id="122105at2"/>
<evidence type="ECO:0000313" key="2">
    <source>
        <dbReference type="Proteomes" id="UP000239735"/>
    </source>
</evidence>
<evidence type="ECO:0008006" key="3">
    <source>
        <dbReference type="Google" id="ProtNLM"/>
    </source>
</evidence>
<proteinExistence type="predicted"/>
<sequence length="148" mass="16376">MPGAREAGVVYFIDRALQTFAADAKPAYQQGLADLNRMAGEMFPGIERFSAATPTQQEKLFARFEEESQTGQGTNRRRFSASGVNFAEAIWFHTLAGFLVDPEGGGNRDYAGWKVIGRDPAHSFSPPFGFYDKDYPGWQPASPETETK</sequence>